<evidence type="ECO:0000256" key="3">
    <source>
        <dbReference type="ARBA" id="ARBA00022806"/>
    </source>
</evidence>
<dbReference type="SMART" id="SM00487">
    <property type="entry name" value="DEXDc"/>
    <property type="match status" value="1"/>
</dbReference>
<dbReference type="InterPro" id="IPR014014">
    <property type="entry name" value="RNA_helicase_DEAD_Q_motif"/>
</dbReference>
<organism evidence="9">
    <name type="scientific">hydrothermal vent metagenome</name>
    <dbReference type="NCBI Taxonomy" id="652676"/>
    <lineage>
        <taxon>unclassified sequences</taxon>
        <taxon>metagenomes</taxon>
        <taxon>ecological metagenomes</taxon>
    </lineage>
</organism>
<dbReference type="PANTHER" id="PTHR47959">
    <property type="entry name" value="ATP-DEPENDENT RNA HELICASE RHLE-RELATED"/>
    <property type="match status" value="1"/>
</dbReference>
<dbReference type="InterPro" id="IPR011545">
    <property type="entry name" value="DEAD/DEAH_box_helicase_dom"/>
</dbReference>
<dbReference type="SUPFAM" id="SSF52540">
    <property type="entry name" value="P-loop containing nucleoside triphosphate hydrolases"/>
    <property type="match status" value="1"/>
</dbReference>
<dbReference type="Pfam" id="PF00270">
    <property type="entry name" value="DEAD"/>
    <property type="match status" value="1"/>
</dbReference>
<keyword evidence="4" id="KW-0067">ATP-binding</keyword>
<accession>A0A3B1DQ19</accession>
<dbReference type="PROSITE" id="PS51192">
    <property type="entry name" value="HELICASE_ATP_BIND_1"/>
    <property type="match status" value="1"/>
</dbReference>
<dbReference type="GO" id="GO:0003676">
    <property type="term" value="F:nucleic acid binding"/>
    <property type="evidence" value="ECO:0007669"/>
    <property type="project" value="InterPro"/>
</dbReference>
<evidence type="ECO:0000256" key="4">
    <source>
        <dbReference type="ARBA" id="ARBA00022840"/>
    </source>
</evidence>
<dbReference type="InterPro" id="IPR044742">
    <property type="entry name" value="DEAD/DEAH_RhlB"/>
</dbReference>
<dbReference type="SMART" id="SM00490">
    <property type="entry name" value="HELICc"/>
    <property type="match status" value="1"/>
</dbReference>
<dbReference type="Pfam" id="PF00271">
    <property type="entry name" value="Helicase_C"/>
    <property type="match status" value="1"/>
</dbReference>
<dbReference type="PROSITE" id="PS00039">
    <property type="entry name" value="DEAD_ATP_HELICASE"/>
    <property type="match status" value="1"/>
</dbReference>
<dbReference type="InterPro" id="IPR027417">
    <property type="entry name" value="P-loop_NTPase"/>
</dbReference>
<feature type="region of interest" description="Disordered" evidence="5">
    <location>
        <begin position="373"/>
        <end position="424"/>
    </location>
</feature>
<name>A0A3B1DQ19_9ZZZZ</name>
<gene>
    <name evidence="9" type="ORF">MNBD_UNCLBAC01-592</name>
</gene>
<evidence type="ECO:0000313" key="9">
    <source>
        <dbReference type="EMBL" id="VAX38168.1"/>
    </source>
</evidence>
<dbReference type="Gene3D" id="3.40.50.300">
    <property type="entry name" value="P-loop containing nucleotide triphosphate hydrolases"/>
    <property type="match status" value="2"/>
</dbReference>
<reference evidence="9" key="1">
    <citation type="submission" date="2018-06" db="EMBL/GenBank/DDBJ databases">
        <authorList>
            <person name="Zhirakovskaya E."/>
        </authorList>
    </citation>
    <scope>NUCLEOTIDE SEQUENCE</scope>
</reference>
<evidence type="ECO:0000259" key="8">
    <source>
        <dbReference type="PROSITE" id="PS51195"/>
    </source>
</evidence>
<dbReference type="CDD" id="cd00268">
    <property type="entry name" value="DEADc"/>
    <property type="match status" value="1"/>
</dbReference>
<dbReference type="GO" id="GO:0016787">
    <property type="term" value="F:hydrolase activity"/>
    <property type="evidence" value="ECO:0007669"/>
    <property type="project" value="UniProtKB-KW"/>
</dbReference>
<dbReference type="GO" id="GO:0003724">
    <property type="term" value="F:RNA helicase activity"/>
    <property type="evidence" value="ECO:0007669"/>
    <property type="project" value="InterPro"/>
</dbReference>
<dbReference type="GO" id="GO:0005524">
    <property type="term" value="F:ATP binding"/>
    <property type="evidence" value="ECO:0007669"/>
    <property type="project" value="UniProtKB-KW"/>
</dbReference>
<evidence type="ECO:0000259" key="6">
    <source>
        <dbReference type="PROSITE" id="PS51192"/>
    </source>
</evidence>
<evidence type="ECO:0000256" key="5">
    <source>
        <dbReference type="SAM" id="MobiDB-lite"/>
    </source>
</evidence>
<dbReference type="InterPro" id="IPR001650">
    <property type="entry name" value="Helicase_C-like"/>
</dbReference>
<feature type="domain" description="Helicase ATP-binding" evidence="6">
    <location>
        <begin position="37"/>
        <end position="205"/>
    </location>
</feature>
<keyword evidence="1" id="KW-0547">Nucleotide-binding</keyword>
<dbReference type="InterPro" id="IPR050079">
    <property type="entry name" value="DEAD_box_RNA_helicase"/>
</dbReference>
<feature type="domain" description="DEAD-box RNA helicase Q" evidence="8">
    <location>
        <begin position="6"/>
        <end position="34"/>
    </location>
</feature>
<keyword evidence="3 9" id="KW-0347">Helicase</keyword>
<dbReference type="GO" id="GO:0005829">
    <property type="term" value="C:cytosol"/>
    <property type="evidence" value="ECO:0007669"/>
    <property type="project" value="TreeGrafter"/>
</dbReference>
<feature type="compositionally biased region" description="Low complexity" evidence="5">
    <location>
        <begin position="395"/>
        <end position="415"/>
    </location>
</feature>
<proteinExistence type="predicted"/>
<sequence>MNQSNIGFCHLGIAPDMLKVLDKLKFVTPTPIQNQAIPIALEGKDIMGVAQTGTGKTMAFGIPAIQRLASEGGQALILVPTRELALQVDEALTPLLKSFEMTSAVLIGGVKVSTQIPDIDRSPSVIIATPGRLNDHIYQGTINLGDVVVVILDEADRMLDMGFEPQVQSILRCVTNKKQTMLFSATMPPDILKLATKYMELPITVEIAPSGTATKDVSQELFIVKEALKNDVLKMLLQKYRGTILVFTRTKMKASRVTRNIRAMGAKVSEIHSDRSMSQRNQAIEGFKRGRYRVLVATDIAARGIDISMIELVINYDLPDDAENYVHRIGRTGRAGKEGHAVTLATPIQSHDIFKIESLIKMTLPRSMHPQFSNAKFADGAQRPARRTGGRRPSGRSQGKPQSSGSGSRPTTGSGHARKRNVGN</sequence>
<evidence type="ECO:0000256" key="2">
    <source>
        <dbReference type="ARBA" id="ARBA00022801"/>
    </source>
</evidence>
<dbReference type="PANTHER" id="PTHR47959:SF13">
    <property type="entry name" value="ATP-DEPENDENT RNA HELICASE RHLE"/>
    <property type="match status" value="1"/>
</dbReference>
<feature type="compositionally biased region" description="Basic residues" evidence="5">
    <location>
        <begin position="384"/>
        <end position="394"/>
    </location>
</feature>
<feature type="domain" description="Helicase C-terminal" evidence="7">
    <location>
        <begin position="232"/>
        <end position="376"/>
    </location>
</feature>
<dbReference type="PROSITE" id="PS51195">
    <property type="entry name" value="Q_MOTIF"/>
    <property type="match status" value="1"/>
</dbReference>
<dbReference type="InterPro" id="IPR014001">
    <property type="entry name" value="Helicase_ATP-bd"/>
</dbReference>
<protein>
    <submittedName>
        <fullName evidence="9">ATP-dependent RNA helicase RhlE</fullName>
    </submittedName>
</protein>
<dbReference type="EMBL" id="UOGJ01000151">
    <property type="protein sequence ID" value="VAX38168.1"/>
    <property type="molecule type" value="Genomic_DNA"/>
</dbReference>
<keyword evidence="2" id="KW-0378">Hydrolase</keyword>
<dbReference type="InterPro" id="IPR000629">
    <property type="entry name" value="RNA-helicase_DEAD-box_CS"/>
</dbReference>
<dbReference type="AlphaFoldDB" id="A0A3B1DQ19"/>
<evidence type="ECO:0000259" key="7">
    <source>
        <dbReference type="PROSITE" id="PS51194"/>
    </source>
</evidence>
<evidence type="ECO:0000256" key="1">
    <source>
        <dbReference type="ARBA" id="ARBA00022741"/>
    </source>
</evidence>
<dbReference type="CDD" id="cd18787">
    <property type="entry name" value="SF2_C_DEAD"/>
    <property type="match status" value="1"/>
</dbReference>
<dbReference type="PROSITE" id="PS51194">
    <property type="entry name" value="HELICASE_CTER"/>
    <property type="match status" value="1"/>
</dbReference>